<dbReference type="RefSeq" id="WP_085756099.1">
    <property type="nucleotide sequence ID" value="NZ_CP021023.1"/>
</dbReference>
<dbReference type="PROSITE" id="PS00629">
    <property type="entry name" value="IMP_1"/>
    <property type="match status" value="1"/>
</dbReference>
<feature type="binding site" evidence="4">
    <location>
        <position position="87"/>
    </location>
    <ligand>
        <name>Mg(2+)</name>
        <dbReference type="ChEBI" id="CHEBI:18420"/>
        <label>1</label>
        <note>catalytic</note>
    </ligand>
</feature>
<evidence type="ECO:0000313" key="5">
    <source>
        <dbReference type="EMBL" id="ARN57459.1"/>
    </source>
</evidence>
<dbReference type="PANTHER" id="PTHR20854:SF4">
    <property type="entry name" value="INOSITOL-1-MONOPHOSPHATASE-RELATED"/>
    <property type="match status" value="1"/>
</dbReference>
<dbReference type="KEGG" id="pbp:STSP1_01868"/>
<keyword evidence="1 4" id="KW-0479">Metal-binding</keyword>
<dbReference type="GO" id="GO:0046872">
    <property type="term" value="F:metal ion binding"/>
    <property type="evidence" value="ECO:0007669"/>
    <property type="project" value="UniProtKB-KW"/>
</dbReference>
<keyword evidence="2 5" id="KW-0378">Hydrolase</keyword>
<reference evidence="6" key="1">
    <citation type="submission" date="2017-04" db="EMBL/GenBank/DDBJ databases">
        <title>Comparative genomics and description of representatives of a novel lineage of planctomycetes thriving in anoxic sediments.</title>
        <authorList>
            <person name="Spring S."/>
            <person name="Bunk B."/>
            <person name="Sproer C."/>
        </authorList>
    </citation>
    <scope>NUCLEOTIDE SEQUENCE [LARGE SCALE GENOMIC DNA]</scope>
    <source>
        <strain evidence="6">ST-PulAB-D4</strain>
    </source>
</reference>
<keyword evidence="6" id="KW-1185">Reference proteome</keyword>
<evidence type="ECO:0000313" key="6">
    <source>
        <dbReference type="Proteomes" id="UP000193334"/>
    </source>
</evidence>
<dbReference type="Pfam" id="PF00459">
    <property type="entry name" value="Inositol_P"/>
    <property type="match status" value="1"/>
</dbReference>
<comment type="cofactor">
    <cofactor evidence="4">
        <name>Mg(2+)</name>
        <dbReference type="ChEBI" id="CHEBI:18420"/>
    </cofactor>
</comment>
<dbReference type="GO" id="GO:0006020">
    <property type="term" value="P:inositol metabolic process"/>
    <property type="evidence" value="ECO:0007669"/>
    <property type="project" value="TreeGrafter"/>
</dbReference>
<protein>
    <submittedName>
        <fullName evidence="5">Inositol-1-monophosphatase</fullName>
        <ecNumber evidence="5">3.1.3.25</ecNumber>
    </submittedName>
</protein>
<dbReference type="AlphaFoldDB" id="A0A1W6LNV3"/>
<dbReference type="Gene3D" id="3.30.540.10">
    <property type="entry name" value="Fructose-1,6-Bisphosphatase, subunit A, domain 1"/>
    <property type="match status" value="1"/>
</dbReference>
<feature type="binding site" evidence="4">
    <location>
        <position position="89"/>
    </location>
    <ligand>
        <name>Mg(2+)</name>
        <dbReference type="ChEBI" id="CHEBI:18420"/>
        <label>1</label>
        <note>catalytic</note>
    </ligand>
</feature>
<dbReference type="PRINTS" id="PR00377">
    <property type="entry name" value="IMPHPHTASES"/>
</dbReference>
<name>A0A1W6LNV3_9BACT</name>
<sequence>MYSKDVRIAKKAARLAGEKALSELGNIKTSFKNGNEVVTQADPLCQEIIIDEITRHCPEDGIIAEEGEDGNVLVLPPKGSRRWWIIDPIDGTNNYSRRVMLFSVSIALFDGGRPAAGVVYNPASEEMFEASLNGGMFLNGIRRFCSEEGVEPQSMIAIDSCWPEGIPQGIVELCTKCKLRNFGSTALHLAYVAAGSMNACIVNKNRIWDFAAGAMLIQEAGGRLTYQDGTDIVPLNPKTASEKNFELTASNKVIHNRVLGALIS</sequence>
<feature type="binding site" evidence="4">
    <location>
        <position position="90"/>
    </location>
    <ligand>
        <name>Mg(2+)</name>
        <dbReference type="ChEBI" id="CHEBI:18420"/>
        <label>2</label>
    </ligand>
</feature>
<dbReference type="STRING" id="1941349.STSP1_01868"/>
<evidence type="ECO:0000256" key="3">
    <source>
        <dbReference type="ARBA" id="ARBA00022842"/>
    </source>
</evidence>
<proteinExistence type="predicted"/>
<dbReference type="EC" id="3.1.3.25" evidence="5"/>
<evidence type="ECO:0000256" key="4">
    <source>
        <dbReference type="PIRSR" id="PIRSR600760-2"/>
    </source>
</evidence>
<dbReference type="SUPFAM" id="SSF56655">
    <property type="entry name" value="Carbohydrate phosphatase"/>
    <property type="match status" value="1"/>
</dbReference>
<dbReference type="GO" id="GO:0008934">
    <property type="term" value="F:inositol monophosphate 1-phosphatase activity"/>
    <property type="evidence" value="ECO:0007669"/>
    <property type="project" value="TreeGrafter"/>
</dbReference>
<dbReference type="InterPro" id="IPR000760">
    <property type="entry name" value="Inositol_monophosphatase-like"/>
</dbReference>
<dbReference type="EMBL" id="CP021023">
    <property type="protein sequence ID" value="ARN57459.1"/>
    <property type="molecule type" value="Genomic_DNA"/>
</dbReference>
<gene>
    <name evidence="5" type="primary">suhB_1</name>
    <name evidence="5" type="ORF">STSP1_01868</name>
</gene>
<organism evidence="5 6">
    <name type="scientific">Sedimentisphaera salicampi</name>
    <dbReference type="NCBI Taxonomy" id="1941349"/>
    <lineage>
        <taxon>Bacteria</taxon>
        <taxon>Pseudomonadati</taxon>
        <taxon>Planctomycetota</taxon>
        <taxon>Phycisphaerae</taxon>
        <taxon>Sedimentisphaerales</taxon>
        <taxon>Sedimentisphaeraceae</taxon>
        <taxon>Sedimentisphaera</taxon>
    </lineage>
</organism>
<evidence type="ECO:0000256" key="1">
    <source>
        <dbReference type="ARBA" id="ARBA00022723"/>
    </source>
</evidence>
<dbReference type="InterPro" id="IPR020583">
    <property type="entry name" value="Inositol_monoP_metal-BS"/>
</dbReference>
<dbReference type="Proteomes" id="UP000193334">
    <property type="component" value="Chromosome"/>
</dbReference>
<feature type="binding site" evidence="4">
    <location>
        <position position="209"/>
    </location>
    <ligand>
        <name>Mg(2+)</name>
        <dbReference type="ChEBI" id="CHEBI:18420"/>
        <label>1</label>
        <note>catalytic</note>
    </ligand>
</feature>
<dbReference type="GO" id="GO:0007165">
    <property type="term" value="P:signal transduction"/>
    <property type="evidence" value="ECO:0007669"/>
    <property type="project" value="TreeGrafter"/>
</dbReference>
<evidence type="ECO:0000256" key="2">
    <source>
        <dbReference type="ARBA" id="ARBA00022801"/>
    </source>
</evidence>
<dbReference type="Gene3D" id="3.40.190.80">
    <property type="match status" value="1"/>
</dbReference>
<accession>A0A1W6LNV3</accession>
<feature type="binding site" evidence="4">
    <location>
        <position position="65"/>
    </location>
    <ligand>
        <name>Mg(2+)</name>
        <dbReference type="ChEBI" id="CHEBI:18420"/>
        <label>1</label>
        <note>catalytic</note>
    </ligand>
</feature>
<keyword evidence="3 4" id="KW-0460">Magnesium</keyword>
<dbReference type="PANTHER" id="PTHR20854">
    <property type="entry name" value="INOSITOL MONOPHOSPHATASE"/>
    <property type="match status" value="1"/>
</dbReference>